<dbReference type="EMBL" id="CP001727">
    <property type="protein sequence ID" value="ACV59260.1"/>
    <property type="molecule type" value="Genomic_DNA"/>
</dbReference>
<sequence length="139" mass="15388">MAAMVCPACHEPARRVALRTVKAMLTGAALRRLRPDDDFHFCASADCDVVYFAPDQVFRVADVRQRVFQKDASADAPVCYCFDWTRESLVAALHQGARPDEDIEEQVRERRCACDLRNPQGACCLGNVKAVLANARASS</sequence>
<reference evidence="3" key="1">
    <citation type="submission" date="2009-09" db="EMBL/GenBank/DDBJ databases">
        <title>The complete chromosome of Alicyclobacillus acidocaldarius subsp. acidocaldarius DSM 446.</title>
        <authorList>
            <consortium name="US DOE Joint Genome Institute (JGI-PGF)"/>
            <person name="Lucas S."/>
            <person name="Copeland A."/>
            <person name="Lapidus A."/>
            <person name="Glavina del Rio T."/>
            <person name="Dalin E."/>
            <person name="Tice H."/>
            <person name="Bruce D."/>
            <person name="Goodwin L."/>
            <person name="Pitluck S."/>
            <person name="Kyrpides N."/>
            <person name="Mavromatis K."/>
            <person name="Ivanova N."/>
            <person name="Ovchinnikova G."/>
            <person name="Chertkov O."/>
            <person name="Sims D."/>
            <person name="Brettin T."/>
            <person name="Detter J.C."/>
            <person name="Han C."/>
            <person name="Larimer F."/>
            <person name="Land M."/>
            <person name="Hauser L."/>
            <person name="Markowitz V."/>
            <person name="Cheng J.-F."/>
            <person name="Hugenholtz P."/>
            <person name="Woyke T."/>
            <person name="Wu D."/>
            <person name="Pukall R."/>
            <person name="Klenk H.-P."/>
            <person name="Eisen J.A."/>
        </authorList>
    </citation>
    <scope>NUCLEOTIDE SEQUENCE [LARGE SCALE GENOMIC DNA]</scope>
    <source>
        <strain evidence="3">ATCC 27009 / DSM 446 / BCRC 14685 / JCM 5260 / KCTC 1825 / NBRC 15652 / NCIMB 11725 / NRRL B-14509 / 104-IA</strain>
    </source>
</reference>
<dbReference type="RefSeq" id="WP_012811512.1">
    <property type="nucleotide sequence ID" value="NC_013205.1"/>
</dbReference>
<dbReference type="Pfam" id="PF18423">
    <property type="entry name" value="zf_CopZ"/>
    <property type="match status" value="1"/>
</dbReference>
<proteinExistence type="predicted"/>
<protein>
    <recommendedName>
        <fullName evidence="1">CopZ zinc binding domain-containing protein</fullName>
    </recommendedName>
</protein>
<dbReference type="STRING" id="521098.Aaci_2251"/>
<evidence type="ECO:0000313" key="2">
    <source>
        <dbReference type="EMBL" id="ACV59260.1"/>
    </source>
</evidence>
<dbReference type="Gene3D" id="2.20.25.270">
    <property type="match status" value="1"/>
</dbReference>
<dbReference type="eggNOG" id="COG2608">
    <property type="taxonomic scope" value="Bacteria"/>
</dbReference>
<feature type="domain" description="CopZ zinc binding" evidence="1">
    <location>
        <begin position="4"/>
        <end position="64"/>
    </location>
</feature>
<dbReference type="Proteomes" id="UP000001917">
    <property type="component" value="Chromosome"/>
</dbReference>
<dbReference type="Gene3D" id="1.10.10.1100">
    <property type="entry name" value="BFD-like [2Fe-2S]-binding domain"/>
    <property type="match status" value="1"/>
</dbReference>
<evidence type="ECO:0000313" key="3">
    <source>
        <dbReference type="Proteomes" id="UP000001917"/>
    </source>
</evidence>
<keyword evidence="3" id="KW-1185">Reference proteome</keyword>
<gene>
    <name evidence="2" type="ordered locus">Aaci_2251</name>
</gene>
<dbReference type="InterPro" id="IPR040890">
    <property type="entry name" value="Znf_CopZ"/>
</dbReference>
<evidence type="ECO:0000259" key="1">
    <source>
        <dbReference type="Pfam" id="PF18423"/>
    </source>
</evidence>
<dbReference type="AlphaFoldDB" id="C8WR91"/>
<accession>C8WR91</accession>
<reference evidence="2 3" key="2">
    <citation type="journal article" date="2010" name="Stand. Genomic Sci.">
        <title>Complete genome sequence of Alicyclobacillus acidocaldarius type strain (104-IA).</title>
        <authorList>
            <person name="Mavromatis K."/>
            <person name="Sikorski J."/>
            <person name="Lapidus A."/>
            <person name="Glavina Del Rio T."/>
            <person name="Copeland A."/>
            <person name="Tice H."/>
            <person name="Cheng J.F."/>
            <person name="Lucas S."/>
            <person name="Chen F."/>
            <person name="Nolan M."/>
            <person name="Bruce D."/>
            <person name="Goodwin L."/>
            <person name="Pitluck S."/>
            <person name="Ivanova N."/>
            <person name="Ovchinnikova G."/>
            <person name="Pati A."/>
            <person name="Chen A."/>
            <person name="Palaniappan K."/>
            <person name="Land M."/>
            <person name="Hauser L."/>
            <person name="Chang Y.J."/>
            <person name="Jeffries C.D."/>
            <person name="Chain P."/>
            <person name="Meincke L."/>
            <person name="Sims D."/>
            <person name="Chertkov O."/>
            <person name="Han C."/>
            <person name="Brettin T."/>
            <person name="Detter J.C."/>
            <person name="Wahrenburg C."/>
            <person name="Rohde M."/>
            <person name="Pukall R."/>
            <person name="Goker M."/>
            <person name="Bristow J."/>
            <person name="Eisen J.A."/>
            <person name="Markowitz V."/>
            <person name="Hugenholtz P."/>
            <person name="Klenk H.P."/>
            <person name="Kyrpides N.C."/>
        </authorList>
    </citation>
    <scope>NUCLEOTIDE SEQUENCE [LARGE SCALE GENOMIC DNA]</scope>
    <source>
        <strain evidence="3">ATCC 27009 / DSM 446 / BCRC 14685 / JCM 5260 / KCTC 1825 / NBRC 15652 / NCIMB 11725 / NRRL B-14509 / 104-IA</strain>
    </source>
</reference>
<dbReference type="HOGENOM" id="CLU_115326_0_0_9"/>
<dbReference type="CDD" id="cd10141">
    <property type="entry name" value="CopZ-like_Fer2_BFD-like"/>
    <property type="match status" value="1"/>
</dbReference>
<dbReference type="KEGG" id="aac:Aaci_2251"/>
<name>C8WR91_ALIAD</name>
<organism evidence="2 3">
    <name type="scientific">Alicyclobacillus acidocaldarius subsp. acidocaldarius (strain ATCC 27009 / DSM 446 / BCRC 14685 / JCM 5260 / KCTC 1825 / NBRC 15652 / NCIMB 11725 / NRRL B-14509 / 104-IA)</name>
    <name type="common">Bacillus acidocaldarius</name>
    <dbReference type="NCBI Taxonomy" id="521098"/>
    <lineage>
        <taxon>Bacteria</taxon>
        <taxon>Bacillati</taxon>
        <taxon>Bacillota</taxon>
        <taxon>Bacilli</taxon>
        <taxon>Bacillales</taxon>
        <taxon>Alicyclobacillaceae</taxon>
        <taxon>Alicyclobacillus</taxon>
    </lineage>
</organism>
<dbReference type="NCBIfam" id="NF047645">
    <property type="entry name" value="CopZ_Nterm_CC"/>
    <property type="match status" value="1"/>
</dbReference>
<dbReference type="InterPro" id="IPR041854">
    <property type="entry name" value="BFD-like_2Fe2S-bd_dom_sf"/>
</dbReference>